<feature type="coiled-coil region" evidence="1">
    <location>
        <begin position="425"/>
        <end position="452"/>
    </location>
</feature>
<evidence type="ECO:0000313" key="5">
    <source>
        <dbReference type="Proteomes" id="UP000290218"/>
    </source>
</evidence>
<name>A0A4Q1CA88_9BACT</name>
<feature type="transmembrane region" description="Helical" evidence="2">
    <location>
        <begin position="35"/>
        <end position="57"/>
    </location>
</feature>
<reference evidence="4 5" key="1">
    <citation type="submission" date="2019-01" db="EMBL/GenBank/DDBJ databases">
        <title>Lacunisphaera sp. strain TWA-58.</title>
        <authorList>
            <person name="Chen W.-M."/>
        </authorList>
    </citation>
    <scope>NUCLEOTIDE SEQUENCE [LARGE SCALE GENOMIC DNA]</scope>
    <source>
        <strain evidence="4 5">TWA-58</strain>
    </source>
</reference>
<keyword evidence="2" id="KW-0812">Transmembrane</keyword>
<dbReference type="Proteomes" id="UP000290218">
    <property type="component" value="Unassembled WGS sequence"/>
</dbReference>
<dbReference type="EMBL" id="SDHX01000001">
    <property type="protein sequence ID" value="RXK55975.1"/>
    <property type="molecule type" value="Genomic_DNA"/>
</dbReference>
<keyword evidence="2" id="KW-1133">Transmembrane helix</keyword>
<accession>A0A4Q1CA88</accession>
<evidence type="ECO:0000256" key="2">
    <source>
        <dbReference type="SAM" id="Phobius"/>
    </source>
</evidence>
<sequence length="552" mass="59389">MSALVIGGLLLFAGLVAFALRGFSQTPAGKGSVGGAAVLLVLIGVGVLIFASAVNVAEDETGLVIKTLGSDLPAGQIIALKGEKGPQADVLGPGWHFGYWPWSYEVRKVDTVLVPEGQLGIVTAQDGRTLSTGDVYAPAWKSADDMLNARKFLESPDSRRGPQLTILTPGRYRFNPALFSVQMKPVTFVSAGEVGVVKANAGTTYDGSDKTSVNGVDIVPPGHRGIWNKPLLPGAYNLHPDAFQVIKVRTTQRVYTYQHVERGPSTAARGNQPARNEPGWDDSVRVRSKDGFTFPVEVRLSLSVTAENAAYMVALLGDPDRIVKDEQEGEELEVLEARLILPTVRAALRNVAETLGALEFVATRSRVETTTTRMIDEQFKEHKLKFEGAFIGAIGLDATDAGKQLLQTQTDREVALNQKQTFQQQEQTEQTRKQFIRAREEADQQKQLVEAEFAVRTASERARAQVESAKGEAETIRITSQAKKESYELLAAAIGSQGVTLLESLKLVSEGKIKITPEVLVQSGGDGSATDALAATLLRGAQTAETAKPAGK</sequence>
<dbReference type="Pfam" id="PF01145">
    <property type="entry name" value="Band_7"/>
    <property type="match status" value="1"/>
</dbReference>
<evidence type="ECO:0000256" key="1">
    <source>
        <dbReference type="SAM" id="Coils"/>
    </source>
</evidence>
<keyword evidence="1" id="KW-0175">Coiled coil</keyword>
<feature type="domain" description="Band 7" evidence="3">
    <location>
        <begin position="218"/>
        <end position="429"/>
    </location>
</feature>
<gene>
    <name evidence="4" type="ORF">ESB00_08890</name>
</gene>
<comment type="caution">
    <text evidence="4">The sequence shown here is derived from an EMBL/GenBank/DDBJ whole genome shotgun (WGS) entry which is preliminary data.</text>
</comment>
<keyword evidence="5" id="KW-1185">Reference proteome</keyword>
<dbReference type="OrthoDB" id="501008at2"/>
<evidence type="ECO:0000259" key="3">
    <source>
        <dbReference type="Pfam" id="PF01145"/>
    </source>
</evidence>
<proteinExistence type="predicted"/>
<evidence type="ECO:0000313" key="4">
    <source>
        <dbReference type="EMBL" id="RXK55975.1"/>
    </source>
</evidence>
<dbReference type="RefSeq" id="WP_129047342.1">
    <property type="nucleotide sequence ID" value="NZ_SDHX01000001.1"/>
</dbReference>
<dbReference type="AlphaFoldDB" id="A0A4Q1CA88"/>
<dbReference type="InterPro" id="IPR001107">
    <property type="entry name" value="Band_7"/>
</dbReference>
<protein>
    <recommendedName>
        <fullName evidence="3">Band 7 domain-containing protein</fullName>
    </recommendedName>
</protein>
<keyword evidence="2" id="KW-0472">Membrane</keyword>
<organism evidence="4 5">
    <name type="scientific">Oleiharenicola lentus</name>
    <dbReference type="NCBI Taxonomy" id="2508720"/>
    <lineage>
        <taxon>Bacteria</taxon>
        <taxon>Pseudomonadati</taxon>
        <taxon>Verrucomicrobiota</taxon>
        <taxon>Opitutia</taxon>
        <taxon>Opitutales</taxon>
        <taxon>Opitutaceae</taxon>
        <taxon>Oleiharenicola</taxon>
    </lineage>
</organism>